<sequence>MAEEEVAKLEKHLMLLRQEYVKLQKKLAETEKRCALLAAQANKESSSESFISRLLAIVADLYEQEQYRC</sequence>
<proteinExistence type="predicted"/>
<organism evidence="2 3">
    <name type="scientific">Pan troglodytes</name>
    <name type="common">Chimpanzee</name>
    <dbReference type="NCBI Taxonomy" id="9598"/>
    <lineage>
        <taxon>Eukaryota</taxon>
        <taxon>Metazoa</taxon>
        <taxon>Chordata</taxon>
        <taxon>Craniata</taxon>
        <taxon>Vertebrata</taxon>
        <taxon>Euteleostomi</taxon>
        <taxon>Mammalia</taxon>
        <taxon>Eutheria</taxon>
        <taxon>Euarchontoglires</taxon>
        <taxon>Primates</taxon>
        <taxon>Haplorrhini</taxon>
        <taxon>Catarrhini</taxon>
        <taxon>Hominidae</taxon>
        <taxon>Pan</taxon>
    </lineage>
</organism>
<dbReference type="EMBL" id="NBAG03000347">
    <property type="protein sequence ID" value="PNI37416.1"/>
    <property type="molecule type" value="Genomic_DNA"/>
</dbReference>
<dbReference type="Proteomes" id="UP000236370">
    <property type="component" value="Unassembled WGS sequence"/>
</dbReference>
<dbReference type="AlphaFoldDB" id="A0A2J8KQW9"/>
<evidence type="ECO:0000313" key="2">
    <source>
        <dbReference type="EMBL" id="PNI37416.1"/>
    </source>
</evidence>
<evidence type="ECO:0000256" key="1">
    <source>
        <dbReference type="SAM" id="Coils"/>
    </source>
</evidence>
<protein>
    <submittedName>
        <fullName evidence="2">ANKFY1 isoform 3</fullName>
    </submittedName>
</protein>
<reference evidence="2 3" key="1">
    <citation type="submission" date="2017-12" db="EMBL/GenBank/DDBJ databases">
        <title>High-resolution comparative analysis of great ape genomes.</title>
        <authorList>
            <person name="Pollen A."/>
            <person name="Hastie A."/>
            <person name="Hormozdiari F."/>
            <person name="Dougherty M."/>
            <person name="Liu R."/>
            <person name="Chaisson M."/>
            <person name="Hoppe E."/>
            <person name="Hill C."/>
            <person name="Pang A."/>
            <person name="Hillier L."/>
            <person name="Baker C."/>
            <person name="Armstrong J."/>
            <person name="Shendure J."/>
            <person name="Paten B."/>
            <person name="Wilson R."/>
            <person name="Chao H."/>
            <person name="Schneider V."/>
            <person name="Ventura M."/>
            <person name="Kronenberg Z."/>
            <person name="Murali S."/>
            <person name="Gordon D."/>
            <person name="Cantsilieris S."/>
            <person name="Munson K."/>
            <person name="Nelson B."/>
            <person name="Raja A."/>
            <person name="Underwood J."/>
            <person name="Diekhans M."/>
            <person name="Fiddes I."/>
            <person name="Haussler D."/>
            <person name="Eichler E."/>
        </authorList>
    </citation>
    <scope>NUCLEOTIDE SEQUENCE [LARGE SCALE GENOMIC DNA]</scope>
    <source>
        <strain evidence="2">Yerkes chimp pedigree #C0471</strain>
    </source>
</reference>
<gene>
    <name evidence="2" type="ORF">CK820_G0036966</name>
</gene>
<dbReference type="SMR" id="A0A2J8KQW9"/>
<comment type="caution">
    <text evidence="2">The sequence shown here is derived from an EMBL/GenBank/DDBJ whole genome shotgun (WGS) entry which is preliminary data.</text>
</comment>
<feature type="coiled-coil region" evidence="1">
    <location>
        <begin position="6"/>
        <end position="40"/>
    </location>
</feature>
<name>A0A2J8KQW9_PANTR</name>
<accession>A0A2J8KQW9</accession>
<evidence type="ECO:0000313" key="3">
    <source>
        <dbReference type="Proteomes" id="UP000236370"/>
    </source>
</evidence>
<keyword evidence="1" id="KW-0175">Coiled coil</keyword>